<feature type="domain" description="DEAD-box RNA helicase Q" evidence="6">
    <location>
        <begin position="2"/>
        <end position="30"/>
    </location>
</feature>
<evidence type="ECO:0000313" key="8">
    <source>
        <dbReference type="Proteomes" id="UP000278775"/>
    </source>
</evidence>
<proteinExistence type="predicted"/>
<gene>
    <name evidence="7" type="ORF">D1631_18190</name>
</gene>
<evidence type="ECO:0000259" key="6">
    <source>
        <dbReference type="PROSITE" id="PS51195"/>
    </source>
</evidence>
<evidence type="ECO:0000256" key="3">
    <source>
        <dbReference type="ARBA" id="ARBA00022806"/>
    </source>
</evidence>
<organism evidence="7 8">
    <name type="scientific">Chryseobacterium nematophagum</name>
    <dbReference type="NCBI Taxonomy" id="2305228"/>
    <lineage>
        <taxon>Bacteria</taxon>
        <taxon>Pseudomonadati</taxon>
        <taxon>Bacteroidota</taxon>
        <taxon>Flavobacteriia</taxon>
        <taxon>Flavobacteriales</taxon>
        <taxon>Weeksellaceae</taxon>
        <taxon>Chryseobacterium group</taxon>
        <taxon>Chryseobacterium</taxon>
    </lineage>
</organism>
<comment type="caution">
    <text evidence="7">The sequence shown here is derived from an EMBL/GenBank/DDBJ whole genome shotgun (WGS) entry which is preliminary data.</text>
</comment>
<evidence type="ECO:0000256" key="2">
    <source>
        <dbReference type="ARBA" id="ARBA00022801"/>
    </source>
</evidence>
<dbReference type="RefSeq" id="WP_122637832.1">
    <property type="nucleotide sequence ID" value="NZ_QWIU01000003.1"/>
</dbReference>
<dbReference type="AlphaFoldDB" id="A0A3M7TE18"/>
<dbReference type="EMBL" id="QWIU01000003">
    <property type="protein sequence ID" value="RNA60430.1"/>
    <property type="molecule type" value="Genomic_DNA"/>
</dbReference>
<evidence type="ECO:0000256" key="5">
    <source>
        <dbReference type="PROSITE-ProRule" id="PRU00552"/>
    </source>
</evidence>
<keyword evidence="4" id="KW-0067">ATP-binding</keyword>
<evidence type="ECO:0000256" key="1">
    <source>
        <dbReference type="ARBA" id="ARBA00022741"/>
    </source>
</evidence>
<dbReference type="Gene3D" id="3.40.50.300">
    <property type="entry name" value="P-loop containing nucleotide triphosphate hydrolases"/>
    <property type="match status" value="1"/>
</dbReference>
<dbReference type="SUPFAM" id="SSF52540">
    <property type="entry name" value="P-loop containing nucleoside triphosphate hydrolases"/>
    <property type="match status" value="1"/>
</dbReference>
<feature type="short sequence motif" description="Q motif" evidence="5">
    <location>
        <begin position="2"/>
        <end position="30"/>
    </location>
</feature>
<keyword evidence="3 7" id="KW-0347">Helicase</keyword>
<dbReference type="InterPro" id="IPR014014">
    <property type="entry name" value="RNA_helicase_DEAD_Q_motif"/>
</dbReference>
<dbReference type="InterPro" id="IPR027417">
    <property type="entry name" value="P-loop_NTPase"/>
</dbReference>
<dbReference type="GO" id="GO:0005524">
    <property type="term" value="F:ATP binding"/>
    <property type="evidence" value="ECO:0007669"/>
    <property type="project" value="UniProtKB-KW"/>
</dbReference>
<keyword evidence="1" id="KW-0547">Nucleotide-binding</keyword>
<keyword evidence="2" id="KW-0378">Hydrolase</keyword>
<name>A0A3M7TE18_9FLAO</name>
<evidence type="ECO:0000313" key="7">
    <source>
        <dbReference type="EMBL" id="RNA60430.1"/>
    </source>
</evidence>
<dbReference type="Proteomes" id="UP000278775">
    <property type="component" value="Unassembled WGS sequence"/>
</dbReference>
<sequence>MISFKNLLLINPIIRAVTEAGYSQPTDIQNAVITSILEGKDLLVSAPQGSGKKSCICNSYITIVG</sequence>
<dbReference type="GO" id="GO:0016787">
    <property type="term" value="F:hydrolase activity"/>
    <property type="evidence" value="ECO:0007669"/>
    <property type="project" value="UniProtKB-KW"/>
</dbReference>
<dbReference type="PROSITE" id="PS51195">
    <property type="entry name" value="Q_MOTIF"/>
    <property type="match status" value="1"/>
</dbReference>
<reference evidence="7 8" key="1">
    <citation type="submission" date="2018-08" db="EMBL/GenBank/DDBJ databases">
        <title>Chryseobacterium nematophagum: a novel matrix digesting pathogen of nematodes.</title>
        <authorList>
            <person name="Page A."/>
            <person name="Roberts M."/>
            <person name="Felix M.-A."/>
            <person name="Weir W."/>
        </authorList>
    </citation>
    <scope>NUCLEOTIDE SEQUENCE [LARGE SCALE GENOMIC DNA]</scope>
    <source>
        <strain evidence="7 8">JUb129</strain>
    </source>
</reference>
<evidence type="ECO:0000256" key="4">
    <source>
        <dbReference type="ARBA" id="ARBA00022840"/>
    </source>
</evidence>
<protein>
    <submittedName>
        <fullName evidence="7">DEAD/DEAH box helicase</fullName>
    </submittedName>
</protein>
<dbReference type="GO" id="GO:0003724">
    <property type="term" value="F:RNA helicase activity"/>
    <property type="evidence" value="ECO:0007669"/>
    <property type="project" value="InterPro"/>
</dbReference>
<accession>A0A3M7TE18</accession>